<dbReference type="PANTHER" id="PTHR10788">
    <property type="entry name" value="TREHALOSE-6-PHOSPHATE SYNTHASE"/>
    <property type="match status" value="1"/>
</dbReference>
<dbReference type="STRING" id="93759.A0A1R3KST2"/>
<accession>A0A1R3KST2</accession>
<keyword evidence="1" id="KW-0808">Transferase</keyword>
<evidence type="ECO:0000313" key="1">
    <source>
        <dbReference type="EMBL" id="OMP10120.1"/>
    </source>
</evidence>
<gene>
    <name evidence="1" type="ORF">COLO4_04801</name>
</gene>
<dbReference type="InterPro" id="IPR001830">
    <property type="entry name" value="Glyco_trans_20"/>
</dbReference>
<dbReference type="AlphaFoldDB" id="A0A1R3KST2"/>
<protein>
    <submittedName>
        <fullName evidence="1">Glycosyl transferase, family 20</fullName>
    </submittedName>
</protein>
<dbReference type="SUPFAM" id="SSF53756">
    <property type="entry name" value="UDP-Glycosyltransferase/glycogen phosphorylase"/>
    <property type="match status" value="1"/>
</dbReference>
<comment type="caution">
    <text evidence="1">The sequence shown here is derived from an EMBL/GenBank/DDBJ whole genome shotgun (WGS) entry which is preliminary data.</text>
</comment>
<evidence type="ECO:0000313" key="2">
    <source>
        <dbReference type="Proteomes" id="UP000187203"/>
    </source>
</evidence>
<organism evidence="1 2">
    <name type="scientific">Corchorus olitorius</name>
    <dbReference type="NCBI Taxonomy" id="93759"/>
    <lineage>
        <taxon>Eukaryota</taxon>
        <taxon>Viridiplantae</taxon>
        <taxon>Streptophyta</taxon>
        <taxon>Embryophyta</taxon>
        <taxon>Tracheophyta</taxon>
        <taxon>Spermatophyta</taxon>
        <taxon>Magnoliopsida</taxon>
        <taxon>eudicotyledons</taxon>
        <taxon>Gunneridae</taxon>
        <taxon>Pentapetalae</taxon>
        <taxon>rosids</taxon>
        <taxon>malvids</taxon>
        <taxon>Malvales</taxon>
        <taxon>Malvaceae</taxon>
        <taxon>Grewioideae</taxon>
        <taxon>Apeibeae</taxon>
        <taxon>Corchorus</taxon>
    </lineage>
</organism>
<dbReference type="EMBL" id="AWUE01012023">
    <property type="protein sequence ID" value="OMP10120.1"/>
    <property type="molecule type" value="Genomic_DNA"/>
</dbReference>
<dbReference type="Pfam" id="PF00982">
    <property type="entry name" value="Glyco_transf_20"/>
    <property type="match status" value="1"/>
</dbReference>
<dbReference type="OrthoDB" id="755951at2759"/>
<dbReference type="GO" id="GO:0004805">
    <property type="term" value="F:trehalose-phosphatase activity"/>
    <property type="evidence" value="ECO:0007669"/>
    <property type="project" value="TreeGrafter"/>
</dbReference>
<dbReference type="GO" id="GO:0016740">
    <property type="term" value="F:transferase activity"/>
    <property type="evidence" value="ECO:0007669"/>
    <property type="project" value="UniProtKB-KW"/>
</dbReference>
<dbReference type="PANTHER" id="PTHR10788:SF46">
    <property type="entry name" value="ALPHA,ALPHA-TREHALOSE-PHOSPHATE SYNTHASE [UDP-FORMING] 11-RELATED"/>
    <property type="match status" value="1"/>
</dbReference>
<reference evidence="2" key="1">
    <citation type="submission" date="2013-09" db="EMBL/GenBank/DDBJ databases">
        <title>Corchorus olitorius genome sequencing.</title>
        <authorList>
            <person name="Alam M."/>
            <person name="Haque M.S."/>
            <person name="Islam M.S."/>
            <person name="Emdad E.M."/>
            <person name="Islam M.M."/>
            <person name="Ahmed B."/>
            <person name="Halim A."/>
            <person name="Hossen Q.M.M."/>
            <person name="Hossain M.Z."/>
            <person name="Ahmed R."/>
            <person name="Khan M.M."/>
            <person name="Islam R."/>
            <person name="Rashid M.M."/>
            <person name="Khan S.A."/>
            <person name="Rahman M.S."/>
            <person name="Alam M."/>
            <person name="Yahiya A.S."/>
            <person name="Khan M.S."/>
            <person name="Azam M.S."/>
            <person name="Haque T."/>
            <person name="Lashkar M.Z.H."/>
            <person name="Akhand A.I."/>
            <person name="Morshed G."/>
            <person name="Roy S."/>
            <person name="Uddin K.S."/>
            <person name="Rabeya T."/>
            <person name="Hossain A.S."/>
            <person name="Chowdhury A."/>
            <person name="Snigdha A.R."/>
            <person name="Mortoza M.S."/>
            <person name="Matin S.A."/>
            <person name="Hoque S.M.E."/>
            <person name="Islam M.K."/>
            <person name="Roy D.K."/>
            <person name="Haider R."/>
            <person name="Moosa M.M."/>
            <person name="Elias S.M."/>
            <person name="Hasan A.M."/>
            <person name="Jahan S."/>
            <person name="Shafiuddin M."/>
            <person name="Mahmood N."/>
            <person name="Shommy N.S."/>
        </authorList>
    </citation>
    <scope>NUCLEOTIDE SEQUENCE [LARGE SCALE GENOMIC DNA]</scope>
    <source>
        <strain evidence="2">cv. O-4</strain>
    </source>
</reference>
<name>A0A1R3KST2_9ROSI</name>
<proteinExistence type="predicted"/>
<dbReference type="GO" id="GO:0005829">
    <property type="term" value="C:cytosol"/>
    <property type="evidence" value="ECO:0007669"/>
    <property type="project" value="TreeGrafter"/>
</dbReference>
<dbReference type="GO" id="GO:0005992">
    <property type="term" value="P:trehalose biosynthetic process"/>
    <property type="evidence" value="ECO:0007669"/>
    <property type="project" value="InterPro"/>
</dbReference>
<dbReference type="Gene3D" id="3.40.50.2000">
    <property type="entry name" value="Glycogen Phosphorylase B"/>
    <property type="match status" value="1"/>
</dbReference>
<keyword evidence="2" id="KW-1185">Reference proteome</keyword>
<sequence length="133" mass="15008">MSEETTVRTKELKEEYEGKFLMVGVDDLYLFKGIPQKLLAMEKLLEFNPELRGKVVSAQITNPARSLGRDVQEVLNEANRIAMEVNEKFGEPGYKPITFMKVTVTTQEKFAYYAVGDCSAVNPVRDGMNLVPL</sequence>
<dbReference type="Proteomes" id="UP000187203">
    <property type="component" value="Unassembled WGS sequence"/>
</dbReference>